<protein>
    <recommendedName>
        <fullName evidence="1">arginine--tRNA ligase</fullName>
        <ecNumber evidence="1">6.1.1.19</ecNumber>
    </recommendedName>
</protein>
<evidence type="ECO:0000256" key="1">
    <source>
        <dbReference type="ARBA" id="ARBA00012837"/>
    </source>
</evidence>
<dbReference type="PANTHER" id="PTHR11956:SF5">
    <property type="entry name" value="ARGININE--TRNA LIGASE, CYTOPLASMIC"/>
    <property type="match status" value="1"/>
</dbReference>
<dbReference type="EC" id="6.1.1.19" evidence="1"/>
<dbReference type="GeneID" id="106475386"/>
<accession>A0ABM1BZC2</accession>
<dbReference type="SUPFAM" id="SSF47323">
    <property type="entry name" value="Anticodon-binding domain of a subclass of class I aminoacyl-tRNA synthetases"/>
    <property type="match status" value="1"/>
</dbReference>
<organism evidence="4 5">
    <name type="scientific">Limulus polyphemus</name>
    <name type="common">Atlantic horseshoe crab</name>
    <dbReference type="NCBI Taxonomy" id="6850"/>
    <lineage>
        <taxon>Eukaryota</taxon>
        <taxon>Metazoa</taxon>
        <taxon>Ecdysozoa</taxon>
        <taxon>Arthropoda</taxon>
        <taxon>Chelicerata</taxon>
        <taxon>Merostomata</taxon>
        <taxon>Xiphosura</taxon>
        <taxon>Limulidae</taxon>
        <taxon>Limulus</taxon>
    </lineage>
</organism>
<gene>
    <name evidence="5" type="primary">LOC106475386</name>
</gene>
<dbReference type="Proteomes" id="UP000694941">
    <property type="component" value="Unplaced"/>
</dbReference>
<sequence>MLDDRGNTAAYLLYALTRMKSIARTANVDPKVLQTAVKETKIHLDHPKEWKLAKAILRFPEVICEILEDLCLHTLCDYLYELATTFTEFYDSCYCVEKDRQTGEIKKVNLSRLLLCEATAAVLTKGFHILGIRTVEKM</sequence>
<reference evidence="5" key="1">
    <citation type="submission" date="2025-08" db="UniProtKB">
        <authorList>
            <consortium name="RefSeq"/>
        </authorList>
    </citation>
    <scope>IDENTIFICATION</scope>
    <source>
        <tissue evidence="5">Muscle</tissue>
    </source>
</reference>
<evidence type="ECO:0000259" key="3">
    <source>
        <dbReference type="SMART" id="SM00836"/>
    </source>
</evidence>
<feature type="domain" description="DALR anticodon binding" evidence="3">
    <location>
        <begin position="12"/>
        <end position="138"/>
    </location>
</feature>
<evidence type="ECO:0000313" key="5">
    <source>
        <dbReference type="RefSeq" id="XP_013791523.2"/>
    </source>
</evidence>
<dbReference type="Pfam" id="PF05746">
    <property type="entry name" value="DALR_1"/>
    <property type="match status" value="1"/>
</dbReference>
<proteinExistence type="predicted"/>
<keyword evidence="4" id="KW-1185">Reference proteome</keyword>
<dbReference type="InterPro" id="IPR008909">
    <property type="entry name" value="DALR_anticod-bd"/>
</dbReference>
<evidence type="ECO:0000256" key="2">
    <source>
        <dbReference type="ARBA" id="ARBA00049339"/>
    </source>
</evidence>
<dbReference type="RefSeq" id="XP_013791523.2">
    <property type="nucleotide sequence ID" value="XM_013936069.2"/>
</dbReference>
<dbReference type="InterPro" id="IPR009080">
    <property type="entry name" value="tRNAsynth_Ia_anticodon-bd"/>
</dbReference>
<comment type="catalytic activity">
    <reaction evidence="2">
        <text>tRNA(Arg) + L-arginine + ATP = L-arginyl-tRNA(Arg) + AMP + diphosphate</text>
        <dbReference type="Rhea" id="RHEA:20301"/>
        <dbReference type="Rhea" id="RHEA-COMP:9658"/>
        <dbReference type="Rhea" id="RHEA-COMP:9673"/>
        <dbReference type="ChEBI" id="CHEBI:30616"/>
        <dbReference type="ChEBI" id="CHEBI:32682"/>
        <dbReference type="ChEBI" id="CHEBI:33019"/>
        <dbReference type="ChEBI" id="CHEBI:78442"/>
        <dbReference type="ChEBI" id="CHEBI:78513"/>
        <dbReference type="ChEBI" id="CHEBI:456215"/>
        <dbReference type="EC" id="6.1.1.19"/>
    </reaction>
</comment>
<dbReference type="InterPro" id="IPR001278">
    <property type="entry name" value="Arg-tRNA-ligase"/>
</dbReference>
<dbReference type="PANTHER" id="PTHR11956">
    <property type="entry name" value="ARGINYL-TRNA SYNTHETASE"/>
    <property type="match status" value="1"/>
</dbReference>
<dbReference type="Gene3D" id="1.10.730.10">
    <property type="entry name" value="Isoleucyl-tRNA Synthetase, Domain 1"/>
    <property type="match status" value="1"/>
</dbReference>
<dbReference type="SMART" id="SM00836">
    <property type="entry name" value="DALR_1"/>
    <property type="match status" value="1"/>
</dbReference>
<name>A0ABM1BZC2_LIMPO</name>
<evidence type="ECO:0000313" key="4">
    <source>
        <dbReference type="Proteomes" id="UP000694941"/>
    </source>
</evidence>